<dbReference type="PANTHER" id="PTHR42934">
    <property type="entry name" value="GLYCOLATE OXIDASE SUBUNIT GLCD"/>
    <property type="match status" value="1"/>
</dbReference>
<organism evidence="7 8">
    <name type="scientific">Sandaracinus amylolyticus</name>
    <dbReference type="NCBI Taxonomy" id="927083"/>
    <lineage>
        <taxon>Bacteria</taxon>
        <taxon>Pseudomonadati</taxon>
        <taxon>Myxococcota</taxon>
        <taxon>Polyangia</taxon>
        <taxon>Polyangiales</taxon>
        <taxon>Sandaracinaceae</taxon>
        <taxon>Sandaracinus</taxon>
    </lineage>
</organism>
<evidence type="ECO:0000313" key="8">
    <source>
        <dbReference type="Proteomes" id="UP000034883"/>
    </source>
</evidence>
<keyword evidence="4" id="KW-0274">FAD</keyword>
<evidence type="ECO:0000256" key="2">
    <source>
        <dbReference type="ARBA" id="ARBA00008000"/>
    </source>
</evidence>
<dbReference type="Gene3D" id="3.30.70.2740">
    <property type="match status" value="1"/>
</dbReference>
<keyword evidence="8" id="KW-1185">Reference proteome</keyword>
<dbReference type="FunFam" id="3.30.70.2740:FF:000001">
    <property type="entry name" value="D-lactate dehydrogenase mitochondrial"/>
    <property type="match status" value="1"/>
</dbReference>
<protein>
    <submittedName>
        <fullName evidence="7">Glycolate dehydrogenase</fullName>
    </submittedName>
</protein>
<reference evidence="7 8" key="1">
    <citation type="submission" date="2015-03" db="EMBL/GenBank/DDBJ databases">
        <title>Genome assembly of Sandaracinus amylolyticus DSM 53668.</title>
        <authorList>
            <person name="Sharma G."/>
            <person name="Subramanian S."/>
        </authorList>
    </citation>
    <scope>NUCLEOTIDE SEQUENCE [LARGE SCALE GENOMIC DNA]</scope>
    <source>
        <strain evidence="7 8">DSM 53668</strain>
    </source>
</reference>
<keyword evidence="3" id="KW-0285">Flavoprotein</keyword>
<comment type="similarity">
    <text evidence="2">Belongs to the FAD-binding oxidoreductase/transferase type 4 family.</text>
</comment>
<dbReference type="Gene3D" id="1.10.45.10">
    <property type="entry name" value="Vanillyl-alcohol Oxidase, Chain A, domain 4"/>
    <property type="match status" value="1"/>
</dbReference>
<dbReference type="InterPro" id="IPR036318">
    <property type="entry name" value="FAD-bd_PCMH-like_sf"/>
</dbReference>
<dbReference type="STRING" id="927083.DB32_006650"/>
<dbReference type="EMBL" id="CP011125">
    <property type="protein sequence ID" value="AKF09501.1"/>
    <property type="molecule type" value="Genomic_DNA"/>
</dbReference>
<accession>A0A0F6YKS1</accession>
<gene>
    <name evidence="7" type="ORF">DB32_006650</name>
</gene>
<dbReference type="OrthoDB" id="9811557at2"/>
<evidence type="ECO:0000256" key="1">
    <source>
        <dbReference type="ARBA" id="ARBA00001974"/>
    </source>
</evidence>
<dbReference type="AlphaFoldDB" id="A0A0F6YKS1"/>
<dbReference type="PANTHER" id="PTHR42934:SF2">
    <property type="entry name" value="GLYCOLATE OXIDASE SUBUNIT GLCD"/>
    <property type="match status" value="1"/>
</dbReference>
<dbReference type="InterPro" id="IPR016164">
    <property type="entry name" value="FAD-linked_Oxase-like_C"/>
</dbReference>
<dbReference type="RefSeq" id="WP_053236540.1">
    <property type="nucleotide sequence ID" value="NZ_CP011125.1"/>
</dbReference>
<evidence type="ECO:0000313" key="7">
    <source>
        <dbReference type="EMBL" id="AKF09501.1"/>
    </source>
</evidence>
<dbReference type="PROSITE" id="PS51387">
    <property type="entry name" value="FAD_PCMH"/>
    <property type="match status" value="1"/>
</dbReference>
<dbReference type="InterPro" id="IPR004113">
    <property type="entry name" value="FAD-bd_oxidored_4_C"/>
</dbReference>
<evidence type="ECO:0000259" key="6">
    <source>
        <dbReference type="PROSITE" id="PS51387"/>
    </source>
</evidence>
<evidence type="ECO:0000256" key="3">
    <source>
        <dbReference type="ARBA" id="ARBA00022630"/>
    </source>
</evidence>
<dbReference type="KEGG" id="samy:DB32_006650"/>
<proteinExistence type="inferred from homology"/>
<dbReference type="InterPro" id="IPR016169">
    <property type="entry name" value="FAD-bd_PCMH_sub2"/>
</dbReference>
<evidence type="ECO:0000256" key="5">
    <source>
        <dbReference type="ARBA" id="ARBA00023002"/>
    </source>
</evidence>
<dbReference type="GO" id="GO:0071949">
    <property type="term" value="F:FAD binding"/>
    <property type="evidence" value="ECO:0007669"/>
    <property type="project" value="InterPro"/>
</dbReference>
<dbReference type="Proteomes" id="UP000034883">
    <property type="component" value="Chromosome"/>
</dbReference>
<dbReference type="Pfam" id="PF01565">
    <property type="entry name" value="FAD_binding_4"/>
    <property type="match status" value="1"/>
</dbReference>
<dbReference type="InterPro" id="IPR006094">
    <property type="entry name" value="Oxid_FAD_bind_N"/>
</dbReference>
<dbReference type="FunFam" id="1.10.45.10:FF:000001">
    <property type="entry name" value="D-lactate dehydrogenase mitochondrial"/>
    <property type="match status" value="1"/>
</dbReference>
<evidence type="ECO:0000256" key="4">
    <source>
        <dbReference type="ARBA" id="ARBA00022827"/>
    </source>
</evidence>
<dbReference type="InterPro" id="IPR016166">
    <property type="entry name" value="FAD-bd_PCMH"/>
</dbReference>
<dbReference type="Gene3D" id="3.30.465.10">
    <property type="match status" value="1"/>
</dbReference>
<feature type="domain" description="FAD-binding PCMH-type" evidence="6">
    <location>
        <begin position="39"/>
        <end position="218"/>
    </location>
</feature>
<dbReference type="InterPro" id="IPR016171">
    <property type="entry name" value="Vanillyl_alc_oxidase_C-sub2"/>
</dbReference>
<dbReference type="SUPFAM" id="SSF56176">
    <property type="entry name" value="FAD-binding/transporter-associated domain-like"/>
    <property type="match status" value="1"/>
</dbReference>
<comment type="cofactor">
    <cofactor evidence="1">
        <name>FAD</name>
        <dbReference type="ChEBI" id="CHEBI:57692"/>
    </cofactor>
</comment>
<keyword evidence="5" id="KW-0560">Oxidoreductase</keyword>
<dbReference type="GO" id="GO:0016491">
    <property type="term" value="F:oxidoreductase activity"/>
    <property type="evidence" value="ECO:0007669"/>
    <property type="project" value="UniProtKB-KW"/>
</dbReference>
<dbReference type="InterPro" id="IPR051914">
    <property type="entry name" value="FAD-linked_OxidoTrans_Type4"/>
</dbReference>
<dbReference type="Pfam" id="PF02913">
    <property type="entry name" value="FAD-oxidase_C"/>
    <property type="match status" value="1"/>
</dbReference>
<dbReference type="SUPFAM" id="SSF55103">
    <property type="entry name" value="FAD-linked oxidases, C-terminal domain"/>
    <property type="match status" value="1"/>
</dbReference>
<name>A0A0F6YKS1_9BACT</name>
<sequence length="468" mass="50047">MRANVDRCLAAIARALPDDRVITDADVCAAHARDESEAVGAIPDAVIRARGAQEIAVVMREASAHGVPVTPRGAGTGRTGGAVPVRGGIVLACDRMRDIVEIDRVDSLAVVEPGLVTGALYEAVEREGLFWGPDPNSWEQCTIGGNVAENAAGPRAFKHGSTRDWVLGLEVVTAEGTILPLGRRTKKGVTGYDLTSLIVGSEGTLAFVTRAVLRLAPLAERVITVLAFLDREDAIAPAVSAALSARVVPRCIELLDAETLAILRAGASAIAIPEAAKALLVIELEGTSETVESELARLGDALVSVSPFDPLVATETSERERFWRVRRDMSRALRRSAGFKLSEDVVVPRRRLAELITTCREIAARRGIRMPAYGHAGDGNLHVNLLWDHAEQEPAVQQAIRELFETTIALGGTLSGEHGIGVLKAPYLPLEQPEPLIALQRRVKDVFDPRGVLNPGKIFPGDGHRHGC</sequence>